<evidence type="ECO:0000313" key="3">
    <source>
        <dbReference type="Proteomes" id="UP000664303"/>
    </source>
</evidence>
<dbReference type="InterPro" id="IPR008769">
    <property type="entry name" value="PhaF_PhaI"/>
</dbReference>
<name>A0A939DH82_9GAMM</name>
<comment type="caution">
    <text evidence="2">The sequence shown here is derived from an EMBL/GenBank/DDBJ whole genome shotgun (WGS) entry which is preliminary data.</text>
</comment>
<dbReference type="EMBL" id="JAFKCZ010000013">
    <property type="protein sequence ID" value="MBN7798275.1"/>
    <property type="molecule type" value="Genomic_DNA"/>
</dbReference>
<keyword evidence="3" id="KW-1185">Reference proteome</keyword>
<evidence type="ECO:0000313" key="2">
    <source>
        <dbReference type="EMBL" id="MBN7798275.1"/>
    </source>
</evidence>
<sequence length="182" mass="19395">MSDDKNKPSEIARNIWLAGVGAYGRAVGEAQERLEKAGVETPKLFRDLVKAGAALEDEARSALSAGQEARSSVEERINRVRENFRLQRGAQDDDLRALHRKIDRLSAKVEELQAALATSGIGAKAPGKKAPAKAAPKKAAAKKAAAKKKAPARQKAPAKKSPGKRTTAAKTPAKTKAKTRRG</sequence>
<feature type="compositionally biased region" description="Basic residues" evidence="1">
    <location>
        <begin position="126"/>
        <end position="163"/>
    </location>
</feature>
<feature type="compositionally biased region" description="Basic residues" evidence="1">
    <location>
        <begin position="173"/>
        <end position="182"/>
    </location>
</feature>
<dbReference type="Pfam" id="PF05597">
    <property type="entry name" value="Phasin"/>
    <property type="match status" value="1"/>
</dbReference>
<accession>A0A939DH82</accession>
<dbReference type="Proteomes" id="UP000664303">
    <property type="component" value="Unassembled WGS sequence"/>
</dbReference>
<dbReference type="AlphaFoldDB" id="A0A939DH82"/>
<proteinExistence type="predicted"/>
<feature type="region of interest" description="Disordered" evidence="1">
    <location>
        <begin position="117"/>
        <end position="182"/>
    </location>
</feature>
<dbReference type="RefSeq" id="WP_206561721.1">
    <property type="nucleotide sequence ID" value="NZ_JAFKCZ010000013.1"/>
</dbReference>
<protein>
    <submittedName>
        <fullName evidence="2">Phasin family protein</fullName>
    </submittedName>
</protein>
<reference evidence="2" key="1">
    <citation type="submission" date="2021-02" db="EMBL/GenBank/DDBJ databases">
        <title>PHA producing bacteria isolated from coastal sediment in Guangdong, Shenzhen.</title>
        <authorList>
            <person name="Zheng W."/>
            <person name="Yu S."/>
            <person name="Huang Y."/>
        </authorList>
    </citation>
    <scope>NUCLEOTIDE SEQUENCE</scope>
    <source>
        <strain evidence="2">TN14-10</strain>
    </source>
</reference>
<organism evidence="2 3">
    <name type="scientific">Parahaliea mediterranea</name>
    <dbReference type="NCBI Taxonomy" id="651086"/>
    <lineage>
        <taxon>Bacteria</taxon>
        <taxon>Pseudomonadati</taxon>
        <taxon>Pseudomonadota</taxon>
        <taxon>Gammaproteobacteria</taxon>
        <taxon>Cellvibrionales</taxon>
        <taxon>Halieaceae</taxon>
        <taxon>Parahaliea</taxon>
    </lineage>
</organism>
<gene>
    <name evidence="2" type="ORF">JYP50_16820</name>
</gene>
<evidence type="ECO:0000256" key="1">
    <source>
        <dbReference type="SAM" id="MobiDB-lite"/>
    </source>
</evidence>